<evidence type="ECO:0000259" key="1">
    <source>
        <dbReference type="Pfam" id="PF13472"/>
    </source>
</evidence>
<dbReference type="Gene3D" id="3.40.50.1110">
    <property type="entry name" value="SGNH hydrolase"/>
    <property type="match status" value="1"/>
</dbReference>
<dbReference type="Pfam" id="PF13472">
    <property type="entry name" value="Lipase_GDSL_2"/>
    <property type="match status" value="1"/>
</dbReference>
<dbReference type="SUPFAM" id="SSF52266">
    <property type="entry name" value="SGNH hydrolase"/>
    <property type="match status" value="1"/>
</dbReference>
<dbReference type="eggNOG" id="COG2755">
    <property type="taxonomic scope" value="Bacteria"/>
</dbReference>
<dbReference type="PANTHER" id="PTHR30383">
    <property type="entry name" value="THIOESTERASE 1/PROTEASE 1/LYSOPHOSPHOLIPASE L1"/>
    <property type="match status" value="1"/>
</dbReference>
<dbReference type="GO" id="GO:0004622">
    <property type="term" value="F:phosphatidylcholine lysophospholipase activity"/>
    <property type="evidence" value="ECO:0007669"/>
    <property type="project" value="TreeGrafter"/>
</dbReference>
<evidence type="ECO:0000313" key="3">
    <source>
        <dbReference type="Proteomes" id="UP000050398"/>
    </source>
</evidence>
<feature type="domain" description="SGNH hydrolase-type esterase" evidence="1">
    <location>
        <begin position="38"/>
        <end position="227"/>
    </location>
</feature>
<proteinExistence type="predicted"/>
<dbReference type="EMBL" id="LIXZ01000007">
    <property type="protein sequence ID" value="KPL59595.1"/>
    <property type="molecule type" value="Genomic_DNA"/>
</dbReference>
<dbReference type="RefSeq" id="WP_152968579.1">
    <property type="nucleotide sequence ID" value="NZ_LIXZ01000007.1"/>
</dbReference>
<dbReference type="PANTHER" id="PTHR30383:SF27">
    <property type="entry name" value="SPORE GERMINATION LIPASE LIPC"/>
    <property type="match status" value="1"/>
</dbReference>
<dbReference type="OrthoDB" id="252349at2"/>
<dbReference type="Proteomes" id="UP000050398">
    <property type="component" value="Unassembled WGS sequence"/>
</dbReference>
<evidence type="ECO:0000313" key="2">
    <source>
        <dbReference type="EMBL" id="KPL59595.1"/>
    </source>
</evidence>
<comment type="caution">
    <text evidence="2">The sequence shown here is derived from an EMBL/GenBank/DDBJ whole genome shotgun (WGS) entry which is preliminary data.</text>
</comment>
<dbReference type="InterPro" id="IPR036514">
    <property type="entry name" value="SGNH_hydro_sf"/>
</dbReference>
<dbReference type="AlphaFoldDB" id="A0A0P6WQ18"/>
<dbReference type="PATRIC" id="fig|218284.4.peg.3937"/>
<dbReference type="InterPro" id="IPR051532">
    <property type="entry name" value="Ester_Hydrolysis_Enzymes"/>
</dbReference>
<organism evidence="2 3">
    <name type="scientific">Rossellomorea vietnamensis</name>
    <dbReference type="NCBI Taxonomy" id="218284"/>
    <lineage>
        <taxon>Bacteria</taxon>
        <taxon>Bacillati</taxon>
        <taxon>Bacillota</taxon>
        <taxon>Bacilli</taxon>
        <taxon>Bacillales</taxon>
        <taxon>Bacillaceae</taxon>
        <taxon>Rossellomorea</taxon>
    </lineage>
</organism>
<dbReference type="InterPro" id="IPR013830">
    <property type="entry name" value="SGNH_hydro"/>
</dbReference>
<name>A0A0P6WQ18_9BACI</name>
<reference evidence="2 3" key="1">
    <citation type="submission" date="2015-08" db="EMBL/GenBank/DDBJ databases">
        <title>Draft Genome Sequence of Bacillus vietnamensis UCD-SED5.</title>
        <authorList>
            <person name="Lee R.D."/>
            <person name="Jospin G."/>
            <person name="Lang J.M."/>
            <person name="Coil D.A."/>
            <person name="Eisen J.A."/>
        </authorList>
    </citation>
    <scope>NUCLEOTIDE SEQUENCE [LARGE SCALE GENOMIC DNA]</scope>
    <source>
        <strain evidence="2 3">UCD-SED5</strain>
    </source>
</reference>
<gene>
    <name evidence="2" type="ORF">AM506_11160</name>
</gene>
<sequence length="238" mass="27017">MKIVKLAAVVVLFALIPIVYFSFFADETESSSKKRVIALGDSLTYGYGDKKEAGYIGRLEEKVNKEHTKKSYNFQNLGIPGQQSDQLLAQIVKPEVAEDLSEADVYIINIGTNDLIKNNGGDLFPLHHDEIMEAKKDYLDHLDKILNIVGRASKKADIIVLGLYNPYPDKDSDKIEAYVDDWNKSMKKEAEKHENVKYVSTNPLFKGKSKENYFHDSLHPNGKGYELMADQVMKNYDF</sequence>
<protein>
    <recommendedName>
        <fullName evidence="1">SGNH hydrolase-type esterase domain-containing protein</fullName>
    </recommendedName>
</protein>
<accession>A0A0P6WQ18</accession>